<dbReference type="GO" id="GO:0140664">
    <property type="term" value="F:ATP-dependent DNA damage sensor activity"/>
    <property type="evidence" value="ECO:0007669"/>
    <property type="project" value="InterPro"/>
</dbReference>
<dbReference type="Gene3D" id="3.30.230.10">
    <property type="match status" value="1"/>
</dbReference>
<feature type="transmembrane region" description="Helical" evidence="10">
    <location>
        <begin position="159"/>
        <end position="183"/>
    </location>
</feature>
<feature type="transmembrane region" description="Helical" evidence="10">
    <location>
        <begin position="7"/>
        <end position="27"/>
    </location>
</feature>
<keyword evidence="14" id="KW-1185">Reference proteome</keyword>
<comment type="similarity">
    <text evidence="3">Belongs to the TDE1 family.</text>
</comment>
<dbReference type="InterPro" id="IPR002099">
    <property type="entry name" value="MutL/Mlh/PMS"/>
</dbReference>
<dbReference type="GO" id="GO:0005524">
    <property type="term" value="F:ATP binding"/>
    <property type="evidence" value="ECO:0007669"/>
    <property type="project" value="InterPro"/>
</dbReference>
<evidence type="ECO:0000256" key="5">
    <source>
        <dbReference type="ARBA" id="ARBA00022763"/>
    </source>
</evidence>
<evidence type="ECO:0000313" key="14">
    <source>
        <dbReference type="Proteomes" id="UP000541154"/>
    </source>
</evidence>
<comment type="similarity">
    <text evidence="2">Belongs to the DNA mismatch repair MutL/HexB family.</text>
</comment>
<feature type="transmembrane region" description="Helical" evidence="10">
    <location>
        <begin position="189"/>
        <end position="210"/>
    </location>
</feature>
<feature type="domain" description="DNA mismatch repair protein S5" evidence="12">
    <location>
        <begin position="664"/>
        <end position="802"/>
    </location>
</feature>
<feature type="compositionally biased region" description="Acidic residues" evidence="9">
    <location>
        <begin position="340"/>
        <end position="352"/>
    </location>
</feature>
<feature type="compositionally biased region" description="Basic and acidic residues" evidence="9">
    <location>
        <begin position="1105"/>
        <end position="1120"/>
    </location>
</feature>
<dbReference type="InterPro" id="IPR036890">
    <property type="entry name" value="HATPase_C_sf"/>
</dbReference>
<feature type="domain" description="MutL C-terminal dimerisation" evidence="11">
    <location>
        <begin position="1251"/>
        <end position="1417"/>
    </location>
</feature>
<feature type="transmembrane region" description="Helical" evidence="10">
    <location>
        <begin position="405"/>
        <end position="431"/>
    </location>
</feature>
<gene>
    <name evidence="13" type="ORF">ETB97_006844</name>
</gene>
<feature type="compositionally biased region" description="Basic and acidic residues" evidence="9">
    <location>
        <begin position="851"/>
        <end position="860"/>
    </location>
</feature>
<feature type="transmembrane region" description="Helical" evidence="10">
    <location>
        <begin position="365"/>
        <end position="385"/>
    </location>
</feature>
<dbReference type="GO" id="GO:0016020">
    <property type="term" value="C:membrane"/>
    <property type="evidence" value="ECO:0007669"/>
    <property type="project" value="UniProtKB-SubCell"/>
</dbReference>
<dbReference type="InterPro" id="IPR013507">
    <property type="entry name" value="DNA_mismatch_S5_2-like"/>
</dbReference>
<evidence type="ECO:0000256" key="3">
    <source>
        <dbReference type="ARBA" id="ARBA00006665"/>
    </source>
</evidence>
<feature type="transmembrane region" description="Helical" evidence="10">
    <location>
        <begin position="118"/>
        <end position="138"/>
    </location>
</feature>
<reference evidence="13 14" key="1">
    <citation type="submission" date="2019-04" db="EMBL/GenBank/DDBJ databases">
        <title>Aspergillus burnettii sp. nov., novel species from soil in southeast Queensland.</title>
        <authorList>
            <person name="Gilchrist C.L.M."/>
            <person name="Pitt J.I."/>
            <person name="Lange L."/>
            <person name="Lacey H.J."/>
            <person name="Vuong D."/>
            <person name="Midgley D.J."/>
            <person name="Greenfield P."/>
            <person name="Bradbury M."/>
            <person name="Lacey E."/>
            <person name="Busk P.K."/>
            <person name="Pilgaard B."/>
            <person name="Chooi Y.H."/>
            <person name="Piggott A.M."/>
        </authorList>
    </citation>
    <scope>NUCLEOTIDE SEQUENCE [LARGE SCALE GENOMIC DNA]</scope>
    <source>
        <strain evidence="13 14">FRR 5400</strain>
    </source>
</reference>
<feature type="compositionally biased region" description="Polar residues" evidence="9">
    <location>
        <begin position="803"/>
        <end position="823"/>
    </location>
</feature>
<feature type="compositionally biased region" description="Low complexity" evidence="9">
    <location>
        <begin position="959"/>
        <end position="970"/>
    </location>
</feature>
<evidence type="ECO:0000256" key="8">
    <source>
        <dbReference type="ARBA" id="ARBA00070941"/>
    </source>
</evidence>
<dbReference type="InterPro" id="IPR005016">
    <property type="entry name" value="TDE1/TMS"/>
</dbReference>
<accession>A0A8H6EBT4</accession>
<evidence type="ECO:0000256" key="6">
    <source>
        <dbReference type="ARBA" id="ARBA00022989"/>
    </source>
</evidence>
<dbReference type="GO" id="GO:0016887">
    <property type="term" value="F:ATP hydrolysis activity"/>
    <property type="evidence" value="ECO:0007669"/>
    <property type="project" value="InterPro"/>
</dbReference>
<dbReference type="InterPro" id="IPR042120">
    <property type="entry name" value="MutL_C_dimsub"/>
</dbReference>
<dbReference type="SMART" id="SM00853">
    <property type="entry name" value="MutL_C"/>
    <property type="match status" value="1"/>
</dbReference>
<dbReference type="FunFam" id="3.30.230.10:FF:000074">
    <property type="entry name" value="DNA mismatch repair protein (Pms1)"/>
    <property type="match status" value="1"/>
</dbReference>
<evidence type="ECO:0000259" key="12">
    <source>
        <dbReference type="SMART" id="SM01340"/>
    </source>
</evidence>
<dbReference type="InterPro" id="IPR037198">
    <property type="entry name" value="MutL_C_sf"/>
</dbReference>
<dbReference type="GO" id="GO:0032389">
    <property type="term" value="C:MutLalpha complex"/>
    <property type="evidence" value="ECO:0007669"/>
    <property type="project" value="TreeGrafter"/>
</dbReference>
<dbReference type="GO" id="GO:0000710">
    <property type="term" value="P:meiotic mismatch repair"/>
    <property type="evidence" value="ECO:0007669"/>
    <property type="project" value="UniProtKB-ARBA"/>
</dbReference>
<comment type="caution">
    <text evidence="13">The sequence shown here is derived from an EMBL/GenBank/DDBJ whole genome shotgun (WGS) entry which is preliminary data.</text>
</comment>
<name>A0A8H6EBT4_PETAA</name>
<feature type="compositionally biased region" description="Polar residues" evidence="9">
    <location>
        <begin position="922"/>
        <end position="932"/>
    </location>
</feature>
<feature type="region of interest" description="Disordered" evidence="9">
    <location>
        <begin position="332"/>
        <end position="355"/>
    </location>
</feature>
<dbReference type="Gene3D" id="3.30.1370.100">
    <property type="entry name" value="MutL, C-terminal domain, regulatory subdomain"/>
    <property type="match status" value="1"/>
</dbReference>
<organism evidence="13 14">
    <name type="scientific">Petromyces alliaceus</name>
    <name type="common">Aspergillus alliaceus</name>
    <dbReference type="NCBI Taxonomy" id="209559"/>
    <lineage>
        <taxon>Eukaryota</taxon>
        <taxon>Fungi</taxon>
        <taxon>Dikarya</taxon>
        <taxon>Ascomycota</taxon>
        <taxon>Pezizomycotina</taxon>
        <taxon>Eurotiomycetes</taxon>
        <taxon>Eurotiomycetidae</taxon>
        <taxon>Eurotiales</taxon>
        <taxon>Aspergillaceae</taxon>
        <taxon>Aspergillus</taxon>
        <taxon>Aspergillus subgen. Circumdati</taxon>
    </lineage>
</organism>
<evidence type="ECO:0000256" key="1">
    <source>
        <dbReference type="ARBA" id="ARBA00004141"/>
    </source>
</evidence>
<dbReference type="FunFam" id="3.30.565.10:FF:000014">
    <property type="entry name" value="Mismatch repair endonuclease pms1, putative"/>
    <property type="match status" value="1"/>
</dbReference>
<dbReference type="InterPro" id="IPR014721">
    <property type="entry name" value="Ribsml_uS5_D2-typ_fold_subgr"/>
</dbReference>
<feature type="transmembrane region" description="Helical" evidence="10">
    <location>
        <begin position="261"/>
        <end position="279"/>
    </location>
</feature>
<evidence type="ECO:0000256" key="7">
    <source>
        <dbReference type="ARBA" id="ARBA00023136"/>
    </source>
</evidence>
<dbReference type="Gene3D" id="3.30.1540.20">
    <property type="entry name" value="MutL, C-terminal domain, dimerisation subdomain"/>
    <property type="match status" value="1"/>
</dbReference>
<dbReference type="PANTHER" id="PTHR10073:SF52">
    <property type="entry name" value="MISMATCH REPAIR ENDONUCLEASE PMS2"/>
    <property type="match status" value="1"/>
</dbReference>
<proteinExistence type="inferred from homology"/>
<feature type="region of interest" description="Disordered" evidence="9">
    <location>
        <begin position="1029"/>
        <end position="1123"/>
    </location>
</feature>
<evidence type="ECO:0000259" key="11">
    <source>
        <dbReference type="SMART" id="SM00853"/>
    </source>
</evidence>
<keyword evidence="5" id="KW-0227">DNA damage</keyword>
<dbReference type="GO" id="GO:0030983">
    <property type="term" value="F:mismatched DNA binding"/>
    <property type="evidence" value="ECO:0007669"/>
    <property type="project" value="InterPro"/>
</dbReference>
<dbReference type="NCBIfam" id="TIGR00585">
    <property type="entry name" value="mutl"/>
    <property type="match status" value="1"/>
</dbReference>
<dbReference type="InterPro" id="IPR042121">
    <property type="entry name" value="MutL_C_regsub"/>
</dbReference>
<protein>
    <recommendedName>
        <fullName evidence="8">DNA mismatch repair protein PMS1</fullName>
    </recommendedName>
</protein>
<dbReference type="CDD" id="cd03484">
    <property type="entry name" value="MutL_Trans_hPMS_2_like"/>
    <property type="match status" value="1"/>
</dbReference>
<keyword evidence="6 10" id="KW-1133">Transmembrane helix</keyword>
<dbReference type="PROSITE" id="PS00058">
    <property type="entry name" value="DNA_MISMATCH_REPAIR_1"/>
    <property type="match status" value="1"/>
</dbReference>
<evidence type="ECO:0000256" key="4">
    <source>
        <dbReference type="ARBA" id="ARBA00022692"/>
    </source>
</evidence>
<dbReference type="EMBL" id="SPNV01000003">
    <property type="protein sequence ID" value="KAF5866999.1"/>
    <property type="molecule type" value="Genomic_DNA"/>
</dbReference>
<feature type="region of interest" description="Disordered" evidence="9">
    <location>
        <begin position="803"/>
        <end position="982"/>
    </location>
</feature>
<evidence type="ECO:0000256" key="10">
    <source>
        <dbReference type="SAM" id="Phobius"/>
    </source>
</evidence>
<dbReference type="Pfam" id="PF01119">
    <property type="entry name" value="DNA_mis_repair"/>
    <property type="match status" value="1"/>
</dbReference>
<comment type="subcellular location">
    <subcellularLocation>
        <location evidence="1">Membrane</location>
        <topology evidence="1">Multi-pass membrane protein</topology>
    </subcellularLocation>
</comment>
<dbReference type="CDD" id="cd16926">
    <property type="entry name" value="HATPase_MutL-MLH-PMS-like"/>
    <property type="match status" value="1"/>
</dbReference>
<dbReference type="SUPFAM" id="SSF54211">
    <property type="entry name" value="Ribosomal protein S5 domain 2-like"/>
    <property type="match status" value="1"/>
</dbReference>
<dbReference type="InterPro" id="IPR014762">
    <property type="entry name" value="DNA_mismatch_repair_CS"/>
</dbReference>
<evidence type="ECO:0000256" key="2">
    <source>
        <dbReference type="ARBA" id="ARBA00006082"/>
    </source>
</evidence>
<dbReference type="PANTHER" id="PTHR10073">
    <property type="entry name" value="DNA MISMATCH REPAIR PROTEIN MLH, PMS, MUTL"/>
    <property type="match status" value="1"/>
</dbReference>
<dbReference type="Pfam" id="PF08676">
    <property type="entry name" value="MutL_C"/>
    <property type="match status" value="1"/>
</dbReference>
<dbReference type="Gene3D" id="3.30.565.10">
    <property type="entry name" value="Histidine kinase-like ATPase, C-terminal domain"/>
    <property type="match status" value="1"/>
</dbReference>
<dbReference type="Proteomes" id="UP000541154">
    <property type="component" value="Unassembled WGS sequence"/>
</dbReference>
<dbReference type="InterPro" id="IPR020568">
    <property type="entry name" value="Ribosomal_Su5_D2-typ_SF"/>
</dbReference>
<feature type="compositionally biased region" description="Acidic residues" evidence="9">
    <location>
        <begin position="1070"/>
        <end position="1091"/>
    </location>
</feature>
<feature type="transmembrane region" description="Helical" evidence="10">
    <location>
        <begin position="56"/>
        <end position="74"/>
    </location>
</feature>
<feature type="transmembrane region" description="Helical" evidence="10">
    <location>
        <begin position="94"/>
        <end position="112"/>
    </location>
</feature>
<sequence length="1500" mass="166058">MATRIAYAFILLLNSIVSWIMLTPWALKKLQHLTLDYMTIRCGDKECHGWVAVHRINFGLGLFHLILAVFLLGVRSSKDGRAVLQNGFWGPKVVLWLALVVVSFFIPQTFFIVYGNYIAFFCAMLFLLLGLILLVDLAHSWAEVCLQKIEDSDSRLWRGLLIGSTIGMYIASIAMTVLMYVFFADSGCAMNQAAITVNLVVFLIISFVSIQPIVQESNPRAGLAQAAMVTVYCTYLTMSAVSMEPDDRKCNPLVRARGTRTASIVVGALLTMATIAYTTTRAATQGLALGSKGSHNYSPLGTDDNEHGLVTQQPTTRREMRAEAIRAAVASGSLPASALDESDDESDDYDTKDDERGSTQYNYSLFHVIFFLATTWVATLLTANLETEGDATATDGFAPVGRSYWASWVKIISAWICYAIYLWTLIAPVVLPERFVIAASRKVAPTTASFAFPINYLSSWDEYGDHQGHRGPFVAKELVENSLDASATSIEVRFKNNGLDLIEVQDNGSGISPENYENLALKHYTSKLSSYEDLSRLQTFGFRGEALSSLCALSDFHVVTAQANQAPKAIRLDFEASGKLKKTQIVAGQKGTTVSVEGLFKRLPVRRRELEKNIKREYGKVLNLLHAYACISTGVRFSVKNTVAKTRNVVVFSTNGNQTTKENIANVYGAKTLLALIPLELNLEFEPSVAGRRASTEDERESNKLCVRGHVSKPVFGEGRQTPDRQMFFVNSRPCGLPQIAKAFNEVYKSFNVSQSPFVFADFHMDTNAYDVNVSPDKRTILLHDAGALIESLKTSLTQLFESSDQTVPQSQVSNIKPTSKPQSAKLPSILSRMSSSGGADVAADEESEPDEKQVDDESRLISQNRMRSLLSGLGSSPGGGAGISSSSCRGREPAREPTSLPPHPSIMSRPEPVEEDDQLFVSDNSVPTRAPSQGADEGVPSGRPVDGDSHIRDNNNTSQSSAPPHSQQPITGRRQSPMETPNTIQNAFDRMRPRRAPAEIATITIGNRTVTSMVGSGAYKKRDIGLVDTTSPSTRKRRIHTPSRPNIFGQHMRDFAAPGSRVEHNASSEADEMEEEDETMDEEEEIDYDESVSGSQAYNPSDQDSIHSHDEDLPDDGVKDGPAMTQRIVAPAENTLNDEEKKKHEEAEVQRLIREAEEKAVLPQESNVNRANKLNKGATHRDSTVHLVSTIDGSLQKIQHQMDKLQESLRLHSSGVAHSQNDAEAGDTQETVEERLSLTVSKDDFDKMRIAGQFNLGFIIATRSSAGVSDDASSHSKDELFIIDQHASDEKFNFERLQAETVVQNQRLVQPKQLDLTAIEEEIVIENQTALEKNGFIVEIDDSGNEPIGRRCKLVSLPLSKEIVFGVRDLEELIVLLSEMPANSATENMYVPRPSKVRKMFAMRACRSSIMIGKNLSQKQMTKVVRNMGTIDKPWNCPHGRPTMRHLMSLGQWNEYNEFDGDEESESEDRRSWTDTLDVWRDYLKEMGDGEDEDEDNVE</sequence>
<dbReference type="SUPFAM" id="SSF55874">
    <property type="entry name" value="ATPase domain of HSP90 chaperone/DNA topoisomerase II/histidine kinase"/>
    <property type="match status" value="1"/>
</dbReference>
<keyword evidence="4 10" id="KW-0812">Transmembrane</keyword>
<dbReference type="SUPFAM" id="SSF118116">
    <property type="entry name" value="DNA mismatch repair protein MutL"/>
    <property type="match status" value="1"/>
</dbReference>
<dbReference type="FunFam" id="3.30.1370.100:FF:000001">
    <property type="entry name" value="Mismatch repair endonuclease pms1, putative"/>
    <property type="match status" value="1"/>
</dbReference>
<keyword evidence="7 10" id="KW-0472">Membrane</keyword>
<dbReference type="Pfam" id="PF13589">
    <property type="entry name" value="HATPase_c_3"/>
    <property type="match status" value="1"/>
</dbReference>
<dbReference type="SMART" id="SM01340">
    <property type="entry name" value="DNA_mis_repair"/>
    <property type="match status" value="1"/>
</dbReference>
<feature type="compositionally biased region" description="Polar residues" evidence="9">
    <location>
        <begin position="1093"/>
        <end position="1104"/>
    </location>
</feature>
<dbReference type="InterPro" id="IPR038973">
    <property type="entry name" value="MutL/Mlh/Pms-like"/>
</dbReference>
<dbReference type="InterPro" id="IPR014790">
    <property type="entry name" value="MutL_C"/>
</dbReference>
<evidence type="ECO:0000313" key="13">
    <source>
        <dbReference type="EMBL" id="KAF5866999.1"/>
    </source>
</evidence>
<dbReference type="Pfam" id="PF03348">
    <property type="entry name" value="Serinc"/>
    <property type="match status" value="1"/>
</dbReference>
<evidence type="ECO:0000256" key="9">
    <source>
        <dbReference type="SAM" id="MobiDB-lite"/>
    </source>
</evidence>